<feature type="region of interest" description="Disordered" evidence="5">
    <location>
        <begin position="408"/>
        <end position="431"/>
    </location>
</feature>
<gene>
    <name evidence="8" type="ORF">GCM10009843_09460</name>
</gene>
<dbReference type="InterPro" id="IPR011701">
    <property type="entry name" value="MFS"/>
</dbReference>
<feature type="transmembrane region" description="Helical" evidence="6">
    <location>
        <begin position="35"/>
        <end position="53"/>
    </location>
</feature>
<evidence type="ECO:0000256" key="1">
    <source>
        <dbReference type="ARBA" id="ARBA00004651"/>
    </source>
</evidence>
<feature type="transmembrane region" description="Helical" evidence="6">
    <location>
        <begin position="231"/>
        <end position="255"/>
    </location>
</feature>
<feature type="transmembrane region" description="Helical" evidence="6">
    <location>
        <begin position="115"/>
        <end position="135"/>
    </location>
</feature>
<proteinExistence type="predicted"/>
<feature type="domain" description="Major facilitator superfamily (MFS) profile" evidence="7">
    <location>
        <begin position="230"/>
        <end position="431"/>
    </location>
</feature>
<name>A0ABN2XWS0_9ACTN</name>
<feature type="transmembrane region" description="Helical" evidence="6">
    <location>
        <begin position="353"/>
        <end position="376"/>
    </location>
</feature>
<organism evidence="8 9">
    <name type="scientific">Nocardioides bigeumensis</name>
    <dbReference type="NCBI Taxonomy" id="433657"/>
    <lineage>
        <taxon>Bacteria</taxon>
        <taxon>Bacillati</taxon>
        <taxon>Actinomycetota</taxon>
        <taxon>Actinomycetes</taxon>
        <taxon>Propionibacteriales</taxon>
        <taxon>Nocardioidaceae</taxon>
        <taxon>Nocardioides</taxon>
    </lineage>
</organism>
<keyword evidence="4 6" id="KW-0472">Membrane</keyword>
<keyword evidence="2 6" id="KW-0812">Transmembrane</keyword>
<evidence type="ECO:0000256" key="2">
    <source>
        <dbReference type="ARBA" id="ARBA00022692"/>
    </source>
</evidence>
<evidence type="ECO:0000256" key="4">
    <source>
        <dbReference type="ARBA" id="ARBA00023136"/>
    </source>
</evidence>
<keyword evidence="3 6" id="KW-1133">Transmembrane helix</keyword>
<comment type="caution">
    <text evidence="8">The sequence shown here is derived from an EMBL/GenBank/DDBJ whole genome shotgun (WGS) entry which is preliminary data.</text>
</comment>
<dbReference type="Pfam" id="PF07690">
    <property type="entry name" value="MFS_1"/>
    <property type="match status" value="1"/>
</dbReference>
<dbReference type="Proteomes" id="UP001500575">
    <property type="component" value="Unassembled WGS sequence"/>
</dbReference>
<feature type="transmembrane region" description="Helical" evidence="6">
    <location>
        <begin position="322"/>
        <end position="341"/>
    </location>
</feature>
<protein>
    <submittedName>
        <fullName evidence="8">MFS transporter</fullName>
    </submittedName>
</protein>
<evidence type="ECO:0000313" key="9">
    <source>
        <dbReference type="Proteomes" id="UP001500575"/>
    </source>
</evidence>
<accession>A0ABN2XWS0</accession>
<evidence type="ECO:0000256" key="5">
    <source>
        <dbReference type="SAM" id="MobiDB-lite"/>
    </source>
</evidence>
<evidence type="ECO:0000313" key="8">
    <source>
        <dbReference type="EMBL" id="GAA2117976.1"/>
    </source>
</evidence>
<feature type="transmembrane region" description="Helical" evidence="6">
    <location>
        <begin position="91"/>
        <end position="109"/>
    </location>
</feature>
<reference evidence="8 9" key="1">
    <citation type="journal article" date="2019" name="Int. J. Syst. Evol. Microbiol.">
        <title>The Global Catalogue of Microorganisms (GCM) 10K type strain sequencing project: providing services to taxonomists for standard genome sequencing and annotation.</title>
        <authorList>
            <consortium name="The Broad Institute Genomics Platform"/>
            <consortium name="The Broad Institute Genome Sequencing Center for Infectious Disease"/>
            <person name="Wu L."/>
            <person name="Ma J."/>
        </authorList>
    </citation>
    <scope>NUCLEOTIDE SEQUENCE [LARGE SCALE GENOMIC DNA]</scope>
    <source>
        <strain evidence="8 9">JCM 16021</strain>
    </source>
</reference>
<evidence type="ECO:0000256" key="3">
    <source>
        <dbReference type="ARBA" id="ARBA00022989"/>
    </source>
</evidence>
<dbReference type="PANTHER" id="PTHR23542">
    <property type="match status" value="1"/>
</dbReference>
<feature type="transmembrane region" description="Helical" evidence="6">
    <location>
        <begin position="382"/>
        <end position="402"/>
    </location>
</feature>
<evidence type="ECO:0000256" key="6">
    <source>
        <dbReference type="SAM" id="Phobius"/>
    </source>
</evidence>
<dbReference type="EMBL" id="BAAAQQ010000002">
    <property type="protein sequence ID" value="GAA2117976.1"/>
    <property type="molecule type" value="Genomic_DNA"/>
</dbReference>
<evidence type="ECO:0000259" key="7">
    <source>
        <dbReference type="PROSITE" id="PS50850"/>
    </source>
</evidence>
<comment type="subcellular location">
    <subcellularLocation>
        <location evidence="1">Cell membrane</location>
        <topology evidence="1">Multi-pass membrane protein</topology>
    </subcellularLocation>
</comment>
<dbReference type="SUPFAM" id="SSF103473">
    <property type="entry name" value="MFS general substrate transporter"/>
    <property type="match status" value="1"/>
</dbReference>
<sequence>MVRRVGAAVPCDKMLATYRRVLAHPGAFRFSATGLIARLPMSMIGLGIVLLVSEETGSYGVAGTVSATFLLAEALMSIMVGRLVDARGQSLVLAVAVVLSTAGVLVMISSVQVDWPLAVTYAGAAVAGMSMPPVGACVRARWSYILGSKAQLQTAFALEAVVDEVVFIVGPILVTVLATSLHPLAGLGTAVVAGLAGTLALAAQRSTAPPSQRARRAEGDGARPPMPWRTVLPLFFVTLMLGAFFGSAEVATVAFADERDVKAYAGVLLGLWAAGSLAAGLVTGAVTWRVGAGSRLRRGAAALTLVMAPMVFIDSVPLMGGALFLAGFAVAPTLIAALTLTEETVPAARLTEGMTVIHTGIVAGVAPGATLAGVVIDASGASLAYLVAVASGLLAAVVAISLPRGAAPGADGDDRRGGTPSSYADATLPLA</sequence>
<keyword evidence="9" id="KW-1185">Reference proteome</keyword>
<feature type="transmembrane region" description="Helical" evidence="6">
    <location>
        <begin position="184"/>
        <end position="203"/>
    </location>
</feature>
<dbReference type="InterPro" id="IPR036259">
    <property type="entry name" value="MFS_trans_sf"/>
</dbReference>
<feature type="transmembrane region" description="Helical" evidence="6">
    <location>
        <begin position="59"/>
        <end position="79"/>
    </location>
</feature>
<dbReference type="Gene3D" id="1.20.1250.20">
    <property type="entry name" value="MFS general substrate transporter like domains"/>
    <property type="match status" value="2"/>
</dbReference>
<dbReference type="PROSITE" id="PS50850">
    <property type="entry name" value="MFS"/>
    <property type="match status" value="1"/>
</dbReference>
<dbReference type="PANTHER" id="PTHR23542:SF1">
    <property type="entry name" value="MAJOR FACILITATOR SUPERFAMILY (MFS) PROFILE DOMAIN-CONTAINING PROTEIN"/>
    <property type="match status" value="1"/>
</dbReference>
<feature type="transmembrane region" description="Helical" evidence="6">
    <location>
        <begin position="156"/>
        <end position="178"/>
    </location>
</feature>
<dbReference type="InterPro" id="IPR020846">
    <property type="entry name" value="MFS_dom"/>
</dbReference>
<feature type="transmembrane region" description="Helical" evidence="6">
    <location>
        <begin position="267"/>
        <end position="288"/>
    </location>
</feature>